<organism evidence="4 5">
    <name type="scientific">Aliidongia dinghuensis</name>
    <dbReference type="NCBI Taxonomy" id="1867774"/>
    <lineage>
        <taxon>Bacteria</taxon>
        <taxon>Pseudomonadati</taxon>
        <taxon>Pseudomonadota</taxon>
        <taxon>Alphaproteobacteria</taxon>
        <taxon>Rhodospirillales</taxon>
        <taxon>Dongiaceae</taxon>
        <taxon>Aliidongia</taxon>
    </lineage>
</organism>
<dbReference type="InterPro" id="IPR051818">
    <property type="entry name" value="TPP_dependent_decarboxylase"/>
</dbReference>
<gene>
    <name evidence="4" type="ORF">GCM10011611_40310</name>
</gene>
<dbReference type="RefSeq" id="WP_229743836.1">
    <property type="nucleotide sequence ID" value="NZ_BMJQ01000010.1"/>
</dbReference>
<dbReference type="Gene3D" id="3.40.50.970">
    <property type="match status" value="1"/>
</dbReference>
<feature type="domain" description="Thiamine pyrophosphate enzyme TPP-binding" evidence="3">
    <location>
        <begin position="56"/>
        <end position="176"/>
    </location>
</feature>
<name>A0A8J3E4U9_9PROT</name>
<proteinExistence type="predicted"/>
<dbReference type="EMBL" id="BMJQ01000010">
    <property type="protein sequence ID" value="GGF30139.1"/>
    <property type="molecule type" value="Genomic_DNA"/>
</dbReference>
<dbReference type="InterPro" id="IPR029061">
    <property type="entry name" value="THDP-binding"/>
</dbReference>
<dbReference type="InterPro" id="IPR022494">
    <property type="entry name" value="Sulfopyruvate_deCO2ase_bsu"/>
</dbReference>
<comment type="caution">
    <text evidence="4">The sequence shown here is derived from an EMBL/GenBank/DDBJ whole genome shotgun (WGS) entry which is preliminary data.</text>
</comment>
<dbReference type="GO" id="GO:0016831">
    <property type="term" value="F:carboxy-lyase activity"/>
    <property type="evidence" value="ECO:0007669"/>
    <property type="project" value="UniProtKB-KW"/>
</dbReference>
<evidence type="ECO:0000256" key="1">
    <source>
        <dbReference type="ARBA" id="ARBA00022793"/>
    </source>
</evidence>
<dbReference type="PANTHER" id="PTHR42818:SF1">
    <property type="entry name" value="SULFOPYRUVATE DECARBOXYLASE"/>
    <property type="match status" value="1"/>
</dbReference>
<dbReference type="GO" id="GO:0044281">
    <property type="term" value="P:small molecule metabolic process"/>
    <property type="evidence" value="ECO:0007669"/>
    <property type="project" value="UniProtKB-ARBA"/>
</dbReference>
<protein>
    <submittedName>
        <fullName evidence="4">Aldehyde dehydrogenase</fullName>
    </submittedName>
</protein>
<sequence>MTDLDMNRPHTNHPGTLARRDVVSRLLKHRHGALVVTGLGSPSYDVHAAGDRDDNYYLWGAMGGAALVGLGLAQAQPEKRVLVITGDGEQLMAFGSLATIAVAKPRNLDVLVIDNQHYGETGMQTSHTGRGLDLARVARACGFAEAATLRTMDEVESFSATLRAAADGPRLFVVKVLAENPPRSLPPRDAVHVKNRFRAHLGFPVR</sequence>
<dbReference type="Proteomes" id="UP000646365">
    <property type="component" value="Unassembled WGS sequence"/>
</dbReference>
<keyword evidence="5" id="KW-1185">Reference proteome</keyword>
<dbReference type="Pfam" id="PF02775">
    <property type="entry name" value="TPP_enzyme_C"/>
    <property type="match status" value="1"/>
</dbReference>
<dbReference type="CDD" id="cd03372">
    <property type="entry name" value="TPP_ComE"/>
    <property type="match status" value="1"/>
</dbReference>
<reference evidence="4" key="2">
    <citation type="submission" date="2020-09" db="EMBL/GenBank/DDBJ databases">
        <authorList>
            <person name="Sun Q."/>
            <person name="Zhou Y."/>
        </authorList>
    </citation>
    <scope>NUCLEOTIDE SEQUENCE</scope>
    <source>
        <strain evidence="4">CGMCC 1.15725</strain>
    </source>
</reference>
<reference evidence="4" key="1">
    <citation type="journal article" date="2014" name="Int. J. Syst. Evol. Microbiol.">
        <title>Complete genome sequence of Corynebacterium casei LMG S-19264T (=DSM 44701T), isolated from a smear-ripened cheese.</title>
        <authorList>
            <consortium name="US DOE Joint Genome Institute (JGI-PGF)"/>
            <person name="Walter F."/>
            <person name="Albersmeier A."/>
            <person name="Kalinowski J."/>
            <person name="Ruckert C."/>
        </authorList>
    </citation>
    <scope>NUCLEOTIDE SEQUENCE</scope>
    <source>
        <strain evidence="4">CGMCC 1.15725</strain>
    </source>
</reference>
<dbReference type="PANTHER" id="PTHR42818">
    <property type="entry name" value="SULFOPYRUVATE DECARBOXYLASE SUBUNIT ALPHA"/>
    <property type="match status" value="1"/>
</dbReference>
<dbReference type="SUPFAM" id="SSF52518">
    <property type="entry name" value="Thiamin diphosphate-binding fold (THDP-binding)"/>
    <property type="match status" value="1"/>
</dbReference>
<keyword evidence="1" id="KW-0210">Decarboxylase</keyword>
<dbReference type="AlphaFoldDB" id="A0A8J3E4U9"/>
<evidence type="ECO:0000256" key="2">
    <source>
        <dbReference type="ARBA" id="ARBA00023239"/>
    </source>
</evidence>
<dbReference type="GO" id="GO:0030976">
    <property type="term" value="F:thiamine pyrophosphate binding"/>
    <property type="evidence" value="ECO:0007669"/>
    <property type="project" value="InterPro"/>
</dbReference>
<dbReference type="InterPro" id="IPR011766">
    <property type="entry name" value="TPP_enzyme_TPP-bd"/>
</dbReference>
<evidence type="ECO:0000313" key="5">
    <source>
        <dbReference type="Proteomes" id="UP000646365"/>
    </source>
</evidence>
<accession>A0A8J3E4U9</accession>
<keyword evidence="2" id="KW-0456">Lyase</keyword>
<evidence type="ECO:0000313" key="4">
    <source>
        <dbReference type="EMBL" id="GGF30139.1"/>
    </source>
</evidence>
<evidence type="ECO:0000259" key="3">
    <source>
        <dbReference type="Pfam" id="PF02775"/>
    </source>
</evidence>